<dbReference type="PIRSF" id="PIRSF006373">
    <property type="entry name" value="TF_E_archaea"/>
    <property type="match status" value="1"/>
</dbReference>
<evidence type="ECO:0000259" key="6">
    <source>
        <dbReference type="PROSITE" id="PS51344"/>
    </source>
</evidence>
<accession>A0A832T937</accession>
<dbReference type="Gene3D" id="1.10.10.10">
    <property type="entry name" value="Winged helix-like DNA-binding domain superfamily/Winged helix DNA-binding domain"/>
    <property type="match status" value="1"/>
</dbReference>
<evidence type="ECO:0000256" key="3">
    <source>
        <dbReference type="ARBA" id="ARBA00023163"/>
    </source>
</evidence>
<organism evidence="7 8">
    <name type="scientific">Methanopyrus kandleri</name>
    <dbReference type="NCBI Taxonomy" id="2320"/>
    <lineage>
        <taxon>Archaea</taxon>
        <taxon>Methanobacteriati</taxon>
        <taxon>Methanobacteriota</taxon>
        <taxon>Methanomada group</taxon>
        <taxon>Methanopyri</taxon>
        <taxon>Methanopyrales</taxon>
        <taxon>Methanopyraceae</taxon>
        <taxon>Methanopyrus</taxon>
    </lineage>
</organism>
<dbReference type="SMR" id="A0A832T937"/>
<keyword evidence="3 4" id="KW-0804">Transcription</keyword>
<sequence>MYAELGEEDLEVLRDVTLSLLDSEKGVDPEVAKRTVDVILKREAIDEEIAEELGVDPREVRKVLYKLHERGVVTFRKERREEYRYPVYSWRLNLREVLRRCLEERRRELEEVERALSNDMSHPMFHCGNDDCPRMSFEEAMEHEFRCPKCGEVLEEVDLTEERRELERLAEELKVEIRRLEELRERLG</sequence>
<dbReference type="SMART" id="SM00531">
    <property type="entry name" value="TFIIE"/>
    <property type="match status" value="1"/>
</dbReference>
<protein>
    <recommendedName>
        <fullName evidence="4">Transcription factor E</fullName>
        <shortName evidence="4">TFE</shortName>
    </recommendedName>
    <alternativeName>
        <fullName evidence="4">TFIIE subunit alpha homolog</fullName>
    </alternativeName>
    <alternativeName>
        <fullName evidence="4">Transcription initiation factor TFIIE</fullName>
    </alternativeName>
</protein>
<dbReference type="InterPro" id="IPR024550">
    <property type="entry name" value="TFIIEa/SarR/Rpc3_HTH_dom"/>
</dbReference>
<dbReference type="Pfam" id="PF02002">
    <property type="entry name" value="TFIIE_alpha"/>
    <property type="match status" value="1"/>
</dbReference>
<keyword evidence="5" id="KW-0175">Coiled coil</keyword>
<feature type="domain" description="HTH TFE/IIEalpha-type" evidence="6">
    <location>
        <begin position="9"/>
        <end position="98"/>
    </location>
</feature>
<dbReference type="AlphaFoldDB" id="A0A832T937"/>
<comment type="domain">
    <text evidence="4">The winged helix domain is involved in binding to DNA in the preinitiation complex.</text>
</comment>
<evidence type="ECO:0000256" key="4">
    <source>
        <dbReference type="HAMAP-Rule" id="MF_01909"/>
    </source>
</evidence>
<name>A0A832T937_9EURY</name>
<dbReference type="GO" id="GO:0006355">
    <property type="term" value="P:regulation of DNA-templated transcription"/>
    <property type="evidence" value="ECO:0007669"/>
    <property type="project" value="InterPro"/>
</dbReference>
<dbReference type="PROSITE" id="PS51344">
    <property type="entry name" value="HTH_TFE_IIE"/>
    <property type="match status" value="1"/>
</dbReference>
<dbReference type="Proteomes" id="UP000619545">
    <property type="component" value="Unassembled WGS sequence"/>
</dbReference>
<keyword evidence="1 4" id="KW-0805">Transcription regulation</keyword>
<evidence type="ECO:0000256" key="1">
    <source>
        <dbReference type="ARBA" id="ARBA00023015"/>
    </source>
</evidence>
<dbReference type="InterPro" id="IPR036390">
    <property type="entry name" value="WH_DNA-bd_sf"/>
</dbReference>
<dbReference type="OMA" id="FENDFLC"/>
<comment type="function">
    <text evidence="4">Transcription factor that plays a role in the activation of archaeal genes transcribed by RNA polymerase. Facilitates transcription initiation by enhancing TATA-box recognition by TATA-box-binding protein (Tbp), and transcription factor B (Tfb) and RNA polymerase recruitment. Not absolutely required for transcription in vitro, but particularly important in cases where Tbp or Tfb function is not optimal. It dynamically alters the nucleic acid-binding properties of RNA polymerases by stabilizing the initiation complex and destabilizing elongation complexes. Seems to translocate with the RNA polymerase following initiation and acts by binding to the non template strand of the transcription bubble in elongation complexes.</text>
</comment>
<reference evidence="7" key="1">
    <citation type="journal article" date="2020" name="bioRxiv">
        <title>A rank-normalized archaeal taxonomy based on genome phylogeny resolves widespread incomplete and uneven classifications.</title>
        <authorList>
            <person name="Rinke C."/>
            <person name="Chuvochina M."/>
            <person name="Mussig A.J."/>
            <person name="Chaumeil P.-A."/>
            <person name="Waite D.W."/>
            <person name="Whitman W.B."/>
            <person name="Parks D.H."/>
            <person name="Hugenholtz P."/>
        </authorList>
    </citation>
    <scope>NUCLEOTIDE SEQUENCE</scope>
    <source>
        <strain evidence="7">UBA8853</strain>
    </source>
</reference>
<evidence type="ECO:0000256" key="5">
    <source>
        <dbReference type="SAM" id="Coils"/>
    </source>
</evidence>
<feature type="coiled-coil region" evidence="5">
    <location>
        <begin position="156"/>
        <end position="186"/>
    </location>
</feature>
<gene>
    <name evidence="4" type="primary">tfe</name>
    <name evidence="7" type="ORF">HA336_03840</name>
</gene>
<dbReference type="InterPro" id="IPR017919">
    <property type="entry name" value="TFIIE/TFIIEa_HTH"/>
</dbReference>
<proteinExistence type="inferred from homology"/>
<dbReference type="HAMAP" id="MF_01909">
    <property type="entry name" value="TFE_arch"/>
    <property type="match status" value="1"/>
</dbReference>
<comment type="similarity">
    <text evidence="4">Belongs to the TFE family.</text>
</comment>
<keyword evidence="2 4" id="KW-0238">DNA-binding</keyword>
<dbReference type="EMBL" id="DUJS01000004">
    <property type="protein sequence ID" value="HII70345.1"/>
    <property type="molecule type" value="Genomic_DNA"/>
</dbReference>
<dbReference type="GeneID" id="1476596"/>
<evidence type="ECO:0000256" key="2">
    <source>
        <dbReference type="ARBA" id="ARBA00023125"/>
    </source>
</evidence>
<evidence type="ECO:0000313" key="7">
    <source>
        <dbReference type="EMBL" id="HII70345.1"/>
    </source>
</evidence>
<dbReference type="SUPFAM" id="SSF46785">
    <property type="entry name" value="Winged helix' DNA-binding domain"/>
    <property type="match status" value="1"/>
</dbReference>
<comment type="caution">
    <text evidence="7">The sequence shown here is derived from an EMBL/GenBank/DDBJ whole genome shotgun (WGS) entry which is preliminary data.</text>
</comment>
<dbReference type="RefSeq" id="WP_158295895.1">
    <property type="nucleotide sequence ID" value="NZ_DUJS01000004.1"/>
</dbReference>
<dbReference type="GO" id="GO:0006367">
    <property type="term" value="P:transcription initiation at RNA polymerase II promoter"/>
    <property type="evidence" value="ECO:0007669"/>
    <property type="project" value="InterPro"/>
</dbReference>
<dbReference type="InterPro" id="IPR016481">
    <property type="entry name" value="TF_E_archaea"/>
</dbReference>
<dbReference type="GO" id="GO:0003677">
    <property type="term" value="F:DNA binding"/>
    <property type="evidence" value="ECO:0007669"/>
    <property type="project" value="UniProtKB-KW"/>
</dbReference>
<dbReference type="InterPro" id="IPR002853">
    <property type="entry name" value="TFIIE_asu"/>
</dbReference>
<comment type="subunit">
    <text evidence="4">Monomer. Interaction with RNA polymerase subunits RpoF and RpoE is necessary for Tfe stimulatory transcription activity. Able to interact with Tbp and RNA polymerase in the absence of DNA promoter. Interacts both with the preinitiation and elongation complexes.</text>
</comment>
<dbReference type="InterPro" id="IPR036388">
    <property type="entry name" value="WH-like_DNA-bd_sf"/>
</dbReference>
<evidence type="ECO:0000313" key="8">
    <source>
        <dbReference type="Proteomes" id="UP000619545"/>
    </source>
</evidence>